<dbReference type="EMBL" id="JADFTS010000003">
    <property type="protein sequence ID" value="KAF9616209.1"/>
    <property type="molecule type" value="Genomic_DNA"/>
</dbReference>
<keyword evidence="3" id="KW-1185">Reference proteome</keyword>
<gene>
    <name evidence="2" type="ORF">IFM89_028985</name>
</gene>
<evidence type="ECO:0000256" key="1">
    <source>
        <dbReference type="SAM" id="MobiDB-lite"/>
    </source>
</evidence>
<feature type="region of interest" description="Disordered" evidence="1">
    <location>
        <begin position="20"/>
        <end position="45"/>
    </location>
</feature>
<evidence type="ECO:0000313" key="2">
    <source>
        <dbReference type="EMBL" id="KAF9616209.1"/>
    </source>
</evidence>
<dbReference type="OrthoDB" id="48130at2759"/>
<reference evidence="2 3" key="1">
    <citation type="submission" date="2020-10" db="EMBL/GenBank/DDBJ databases">
        <title>The Coptis chinensis genome and diversification of protoberbering-type alkaloids.</title>
        <authorList>
            <person name="Wang B."/>
            <person name="Shu S."/>
            <person name="Song C."/>
            <person name="Liu Y."/>
        </authorList>
    </citation>
    <scope>NUCLEOTIDE SEQUENCE [LARGE SCALE GENOMIC DNA]</scope>
    <source>
        <strain evidence="2">HL-2020</strain>
        <tissue evidence="2">Leaf</tissue>
    </source>
</reference>
<sequence length="92" mass="10489">MTLNLKKHSRLCSLLFSHSVLDNPMDDGHTNTKTTSPRQQEEEDEELHSLLVPNIDDLPVSPTSATDSNFVTYFARDFINPGHDQYVHRHAN</sequence>
<proteinExistence type="predicted"/>
<dbReference type="Proteomes" id="UP000631114">
    <property type="component" value="Unassembled WGS sequence"/>
</dbReference>
<name>A0A835M739_9MAGN</name>
<dbReference type="AlphaFoldDB" id="A0A835M739"/>
<comment type="caution">
    <text evidence="2">The sequence shown here is derived from an EMBL/GenBank/DDBJ whole genome shotgun (WGS) entry which is preliminary data.</text>
</comment>
<organism evidence="2 3">
    <name type="scientific">Coptis chinensis</name>
    <dbReference type="NCBI Taxonomy" id="261450"/>
    <lineage>
        <taxon>Eukaryota</taxon>
        <taxon>Viridiplantae</taxon>
        <taxon>Streptophyta</taxon>
        <taxon>Embryophyta</taxon>
        <taxon>Tracheophyta</taxon>
        <taxon>Spermatophyta</taxon>
        <taxon>Magnoliopsida</taxon>
        <taxon>Ranunculales</taxon>
        <taxon>Ranunculaceae</taxon>
        <taxon>Coptidoideae</taxon>
        <taxon>Coptis</taxon>
    </lineage>
</organism>
<protein>
    <submittedName>
        <fullName evidence="2">Uncharacterized protein</fullName>
    </submittedName>
</protein>
<accession>A0A835M739</accession>
<evidence type="ECO:0000313" key="3">
    <source>
        <dbReference type="Proteomes" id="UP000631114"/>
    </source>
</evidence>